<keyword evidence="1" id="KW-0378">Hydrolase</keyword>
<gene>
    <name evidence="3" type="ORF">SAMN04488529_101662</name>
</gene>
<protein>
    <submittedName>
        <fullName evidence="3">Putative phage-type endonuclease</fullName>
    </submittedName>
</protein>
<dbReference type="RefSeq" id="WP_089965799.1">
    <property type="nucleotide sequence ID" value="NZ_FNJM01000001.1"/>
</dbReference>
<dbReference type="NCBIfam" id="TIGR03033">
    <property type="entry name" value="phage_rel_nuc"/>
    <property type="match status" value="1"/>
</dbReference>
<dbReference type="InterPro" id="IPR011335">
    <property type="entry name" value="Restrct_endonuc-II-like"/>
</dbReference>
<proteinExistence type="predicted"/>
<dbReference type="InterPro" id="IPR011604">
    <property type="entry name" value="PDDEXK-like_dom_sf"/>
</dbReference>
<keyword evidence="3" id="KW-0540">Nuclease</keyword>
<dbReference type="STRING" id="94869.SAMN04488529_101662"/>
<dbReference type="SUPFAM" id="SSF52980">
    <property type="entry name" value="Restriction endonuclease-like"/>
    <property type="match status" value="1"/>
</dbReference>
<dbReference type="InterPro" id="IPR019080">
    <property type="entry name" value="YqaJ_viral_recombinase"/>
</dbReference>
<dbReference type="InterPro" id="IPR051703">
    <property type="entry name" value="NF-kappa-B_Signaling_Reg"/>
</dbReference>
<dbReference type="GO" id="GO:0004519">
    <property type="term" value="F:endonuclease activity"/>
    <property type="evidence" value="ECO:0007669"/>
    <property type="project" value="UniProtKB-KW"/>
</dbReference>
<dbReference type="Pfam" id="PF09588">
    <property type="entry name" value="YqaJ"/>
    <property type="match status" value="1"/>
</dbReference>
<dbReference type="InterPro" id="IPR017482">
    <property type="entry name" value="Lambda-type_endonuclease"/>
</dbReference>
<dbReference type="Proteomes" id="UP000198597">
    <property type="component" value="Unassembled WGS sequence"/>
</dbReference>
<feature type="domain" description="YqaJ viral recombinase" evidence="2">
    <location>
        <begin position="46"/>
        <end position="206"/>
    </location>
</feature>
<dbReference type="GO" id="GO:0016787">
    <property type="term" value="F:hydrolase activity"/>
    <property type="evidence" value="ECO:0007669"/>
    <property type="project" value="UniProtKB-KW"/>
</dbReference>
<keyword evidence="3" id="KW-0255">Endonuclease</keyword>
<dbReference type="Gene3D" id="3.90.320.10">
    <property type="match status" value="1"/>
</dbReference>
<evidence type="ECO:0000259" key="2">
    <source>
        <dbReference type="Pfam" id="PF09588"/>
    </source>
</evidence>
<evidence type="ECO:0000313" key="4">
    <source>
        <dbReference type="Proteomes" id="UP000198597"/>
    </source>
</evidence>
<organism evidence="3 4">
    <name type="scientific">Clostridium gasigenes</name>
    <dbReference type="NCBI Taxonomy" id="94869"/>
    <lineage>
        <taxon>Bacteria</taxon>
        <taxon>Bacillati</taxon>
        <taxon>Bacillota</taxon>
        <taxon>Clostridia</taxon>
        <taxon>Eubacteriales</taxon>
        <taxon>Clostridiaceae</taxon>
        <taxon>Clostridium</taxon>
    </lineage>
</organism>
<dbReference type="PANTHER" id="PTHR46609:SF6">
    <property type="entry name" value="EXONUCLEASE, PHAGE-TYPE_RECB, C-TERMINAL DOMAIN-CONTAINING PROTEIN-RELATED"/>
    <property type="match status" value="1"/>
</dbReference>
<accession>A0A1H0N2H1</accession>
<evidence type="ECO:0000313" key="3">
    <source>
        <dbReference type="EMBL" id="SDO86909.1"/>
    </source>
</evidence>
<dbReference type="EMBL" id="FNJM01000001">
    <property type="protein sequence ID" value="SDO86909.1"/>
    <property type="molecule type" value="Genomic_DNA"/>
</dbReference>
<dbReference type="OrthoDB" id="46225at2"/>
<sequence>MIINLDGIGTLLTGEGPVKVIESKELFKQTATIVFDTREDTEDREQWHNQRSTTIGGSEIGAIAGFSKYGSALTVFNEKLGLSEKFKGNVHTQFGNRLEPLIREWTIEDFKKETGITLTNYEYPYMMIDKELNFLSANIDGIGVMEEDYIYQENRDTGEVNYIPKSEIFGLEIKTGSEFLKKMWAGEEIPDSYYTQVQHYMGVTGLNYFLMIYMLGKEIKWKVVARCEDDIKALRQIGKDFWENNVLKEIPPMPSGLECETKEILAKQSITNDEVNINNDKLTRYLEIGEEEKALKKEKEKIKQEVYLEMGNANKATDGLYKASRSVSFRESVDNKLLKEKWPQTYAAILKSKTEIVTFRVNKAK</sequence>
<dbReference type="AlphaFoldDB" id="A0A1H0N2H1"/>
<dbReference type="PANTHER" id="PTHR46609">
    <property type="entry name" value="EXONUCLEASE, PHAGE-TYPE/RECB, C-TERMINAL DOMAIN-CONTAINING PROTEIN"/>
    <property type="match status" value="1"/>
</dbReference>
<keyword evidence="4" id="KW-1185">Reference proteome</keyword>
<evidence type="ECO:0000256" key="1">
    <source>
        <dbReference type="ARBA" id="ARBA00022801"/>
    </source>
</evidence>
<name>A0A1H0N2H1_9CLOT</name>
<reference evidence="3 4" key="1">
    <citation type="submission" date="2016-10" db="EMBL/GenBank/DDBJ databases">
        <authorList>
            <person name="de Groot N.N."/>
        </authorList>
    </citation>
    <scope>NUCLEOTIDE SEQUENCE [LARGE SCALE GENOMIC DNA]</scope>
    <source>
        <strain evidence="3 4">DSM 12272</strain>
    </source>
</reference>